<organism evidence="1 3">
    <name type="scientific">Ensifer adhaerens</name>
    <name type="common">Sinorhizobium morelense</name>
    <dbReference type="NCBI Taxonomy" id="106592"/>
    <lineage>
        <taxon>Bacteria</taxon>
        <taxon>Pseudomonadati</taxon>
        <taxon>Pseudomonadota</taxon>
        <taxon>Alphaproteobacteria</taxon>
        <taxon>Hyphomicrobiales</taxon>
        <taxon>Rhizobiaceae</taxon>
        <taxon>Sinorhizobium/Ensifer group</taxon>
        <taxon>Ensifer</taxon>
    </lineage>
</organism>
<dbReference type="Proteomes" id="UP001055460">
    <property type="component" value="Chromosome"/>
</dbReference>
<dbReference type="Pfam" id="PF12893">
    <property type="entry name" value="Lumazine_bd_2"/>
    <property type="match status" value="1"/>
</dbReference>
<dbReference type="SUPFAM" id="SSF54427">
    <property type="entry name" value="NTF2-like"/>
    <property type="match status" value="1"/>
</dbReference>
<proteinExistence type="predicted"/>
<evidence type="ECO:0000313" key="4">
    <source>
        <dbReference type="Proteomes" id="UP001214094"/>
    </source>
</evidence>
<protein>
    <submittedName>
        <fullName evidence="1">Nuclear transport factor 2 family protein</fullName>
    </submittedName>
</protein>
<accession>A0A9Q8Y6D8</accession>
<name>A0A9Q8Y6D8_ENSAD</name>
<dbReference type="Gene3D" id="3.10.450.50">
    <property type="match status" value="1"/>
</dbReference>
<sequence>MSDEQAISAVVHLYVDGMAFANEGALRKAFHPDAAIIGNYQGALEWMTRDGFIKAILDTGAAPPGTQPEMDVQMIDITGDAATVKVIDSFAGERFSDYLSLVKIDGRWLIVNKIYHLHAQ</sequence>
<dbReference type="OrthoDB" id="7451095at2"/>
<evidence type="ECO:0000313" key="2">
    <source>
        <dbReference type="EMBL" id="WFP90680.1"/>
    </source>
</evidence>
<dbReference type="AlphaFoldDB" id="A0A9Q8Y6D8"/>
<evidence type="ECO:0000313" key="3">
    <source>
        <dbReference type="Proteomes" id="UP001055460"/>
    </source>
</evidence>
<evidence type="ECO:0000313" key="1">
    <source>
        <dbReference type="EMBL" id="USJ23308.1"/>
    </source>
</evidence>
<reference evidence="2 4" key="2">
    <citation type="submission" date="2023-03" db="EMBL/GenBank/DDBJ databases">
        <title>Comparative genome and transcriptome analysis combination mining strategies for increasing vitamin B12 production of Ensifer adhaerens strain.</title>
        <authorList>
            <person name="Yongheng L."/>
        </authorList>
    </citation>
    <scope>NUCLEOTIDE SEQUENCE [LARGE SCALE GENOMIC DNA]</scope>
    <source>
        <strain evidence="2 4">Casida A-T305</strain>
    </source>
</reference>
<dbReference type="KEGG" id="eah:FA04_19125"/>
<dbReference type="EMBL" id="CP098807">
    <property type="protein sequence ID" value="USJ23308.1"/>
    <property type="molecule type" value="Genomic_DNA"/>
</dbReference>
<gene>
    <name evidence="1" type="ORF">NE863_18865</name>
    <name evidence="2" type="ORF">P4B07_19375</name>
</gene>
<dbReference type="InterPro" id="IPR032710">
    <property type="entry name" value="NTF2-like_dom_sf"/>
</dbReference>
<dbReference type="EMBL" id="CP121308">
    <property type="protein sequence ID" value="WFP90680.1"/>
    <property type="molecule type" value="Genomic_DNA"/>
</dbReference>
<dbReference type="GeneID" id="29518817"/>
<reference evidence="1" key="1">
    <citation type="submission" date="2022-06" db="EMBL/GenBank/DDBJ databases">
        <title>Physiological and biochemical characterization and genomic elucidation of a strain of the genus Ensifer adhaerens M8 that combines arsenic oxidation and chromium reduction.</title>
        <authorList>
            <person name="Li X."/>
            <person name="Yu c."/>
        </authorList>
    </citation>
    <scope>NUCLEOTIDE SEQUENCE</scope>
    <source>
        <strain evidence="1">M8</strain>
    </source>
</reference>
<dbReference type="RefSeq" id="WP_034804642.1">
    <property type="nucleotide sequence ID" value="NZ_CAXURO020000001.1"/>
</dbReference>
<keyword evidence="4" id="KW-1185">Reference proteome</keyword>
<dbReference type="Proteomes" id="UP001214094">
    <property type="component" value="Chromosome"/>
</dbReference>
<dbReference type="InterPro" id="IPR039437">
    <property type="entry name" value="FrzH/put_lumazine-bd"/>
</dbReference>